<dbReference type="EMBL" id="FNKD01000003">
    <property type="protein sequence ID" value="SDQ94259.1"/>
    <property type="molecule type" value="Genomic_DNA"/>
</dbReference>
<keyword evidence="3" id="KW-1185">Reference proteome</keyword>
<name>A0A1H1F0F0_9BACI</name>
<reference evidence="2 3" key="1">
    <citation type="submission" date="2016-10" db="EMBL/GenBank/DDBJ databases">
        <authorList>
            <person name="de Groot N.N."/>
        </authorList>
    </citation>
    <scope>NUCLEOTIDE SEQUENCE [LARGE SCALE GENOMIC DNA]</scope>
    <source>
        <strain evidence="2 3">CGMCC 1.10449</strain>
    </source>
</reference>
<organism evidence="2 3">
    <name type="scientific">Virgibacillus salinus</name>
    <dbReference type="NCBI Taxonomy" id="553311"/>
    <lineage>
        <taxon>Bacteria</taxon>
        <taxon>Bacillati</taxon>
        <taxon>Bacillota</taxon>
        <taxon>Bacilli</taxon>
        <taxon>Bacillales</taxon>
        <taxon>Bacillaceae</taxon>
        <taxon>Virgibacillus</taxon>
    </lineage>
</organism>
<feature type="region of interest" description="Disordered" evidence="1">
    <location>
        <begin position="1"/>
        <end position="51"/>
    </location>
</feature>
<gene>
    <name evidence="2" type="ORF">SAMN05216231_3134</name>
</gene>
<evidence type="ECO:0000313" key="3">
    <source>
        <dbReference type="Proteomes" id="UP000199444"/>
    </source>
</evidence>
<evidence type="ECO:0000256" key="1">
    <source>
        <dbReference type="SAM" id="MobiDB-lite"/>
    </source>
</evidence>
<dbReference type="RefSeq" id="WP_175559505.1">
    <property type="nucleotide sequence ID" value="NZ_FNKD01000003.1"/>
</dbReference>
<feature type="compositionally biased region" description="Basic and acidic residues" evidence="1">
    <location>
        <begin position="1"/>
        <end position="16"/>
    </location>
</feature>
<accession>A0A1H1F0F0</accession>
<proteinExistence type="predicted"/>
<dbReference type="Proteomes" id="UP000199444">
    <property type="component" value="Unassembled WGS sequence"/>
</dbReference>
<sequence length="51" mass="6053">MNDNKLNDKPAKEQFGKVKPYQETNEEIAKNDKLKQKQPTPKPDDFEEIEY</sequence>
<evidence type="ECO:0000313" key="2">
    <source>
        <dbReference type="EMBL" id="SDQ94259.1"/>
    </source>
</evidence>
<dbReference type="AlphaFoldDB" id="A0A1H1F0F0"/>
<dbReference type="STRING" id="553311.SAMN05216231_3134"/>
<protein>
    <submittedName>
        <fullName evidence="2">Uncharacterized protein</fullName>
    </submittedName>
</protein>